<keyword evidence="1" id="KW-1133">Transmembrane helix</keyword>
<feature type="transmembrane region" description="Helical" evidence="1">
    <location>
        <begin position="320"/>
        <end position="339"/>
    </location>
</feature>
<keyword evidence="1" id="KW-0812">Transmembrane</keyword>
<dbReference type="RefSeq" id="WP_094983956.1">
    <property type="nucleotide sequence ID" value="NZ_NHNI01000001.1"/>
</dbReference>
<sequence length="348" mass="36512">MRTILKSVTHMMASFFVLIAVPAFAANNVIDVLVVYTKGTADNYGGDPTTRINQLFQVTNQIYVDSGVDLEVRVASTLMVDYTDENSAETALQDITFNRDPAFNQVAAARAQANADMVILYRPYKAIHGNCGLAWTGGTDTQGDFSDPTLKDFMFAHIAFDGCGDFMTAHELGHNMGLRHSRKQDGKGATFDYALGHGEDNKFTTIMAYQSAFNVDYWDGKVYKFSSPALNCKGSPCGVDRTNTASGADAVYVLNITGPQIAKFFVAAASASSASSVATSSMQSSSRAANATGDNLPSATSSVATGGAVSGGSGGGSSGGGGGAFPLFLTLLLSVLVFARRARVPVSA</sequence>
<organism evidence="3 4">
    <name type="scientific">Cellvibrio mixtus</name>
    <dbReference type="NCBI Taxonomy" id="39650"/>
    <lineage>
        <taxon>Bacteria</taxon>
        <taxon>Pseudomonadati</taxon>
        <taxon>Pseudomonadota</taxon>
        <taxon>Gammaproteobacteria</taxon>
        <taxon>Cellvibrionales</taxon>
        <taxon>Cellvibrionaceae</taxon>
        <taxon>Cellvibrio</taxon>
    </lineage>
</organism>
<accession>A0A266Q8S4</accession>
<evidence type="ECO:0000256" key="2">
    <source>
        <dbReference type="SAM" id="SignalP"/>
    </source>
</evidence>
<reference evidence="4" key="1">
    <citation type="submission" date="2017-05" db="EMBL/GenBank/DDBJ databases">
        <authorList>
            <person name="Barney B.M."/>
        </authorList>
    </citation>
    <scope>NUCLEOTIDE SEQUENCE [LARGE SCALE GENOMIC DNA]</scope>
    <source>
        <strain evidence="4">PSBB022</strain>
    </source>
</reference>
<protein>
    <recommendedName>
        <fullName evidence="5">Peptidase M12B domain-containing protein</fullName>
    </recommendedName>
</protein>
<dbReference type="EMBL" id="NHNI01000001">
    <property type="protein sequence ID" value="OZY86245.1"/>
    <property type="molecule type" value="Genomic_DNA"/>
</dbReference>
<dbReference type="InterPro" id="IPR024079">
    <property type="entry name" value="MetalloPept_cat_dom_sf"/>
</dbReference>
<keyword evidence="1" id="KW-0472">Membrane</keyword>
<dbReference type="SUPFAM" id="SSF55486">
    <property type="entry name" value="Metalloproteases ('zincins'), catalytic domain"/>
    <property type="match status" value="1"/>
</dbReference>
<dbReference type="GO" id="GO:0008237">
    <property type="term" value="F:metallopeptidase activity"/>
    <property type="evidence" value="ECO:0007669"/>
    <property type="project" value="InterPro"/>
</dbReference>
<dbReference type="Pfam" id="PF13688">
    <property type="entry name" value="Reprolysin_5"/>
    <property type="match status" value="1"/>
</dbReference>
<evidence type="ECO:0000313" key="4">
    <source>
        <dbReference type="Proteomes" id="UP000216101"/>
    </source>
</evidence>
<feature type="signal peptide" evidence="2">
    <location>
        <begin position="1"/>
        <end position="25"/>
    </location>
</feature>
<feature type="chain" id="PRO_5012763376" description="Peptidase M12B domain-containing protein" evidence="2">
    <location>
        <begin position="26"/>
        <end position="348"/>
    </location>
</feature>
<keyword evidence="4" id="KW-1185">Reference proteome</keyword>
<keyword evidence="2" id="KW-0732">Signal</keyword>
<dbReference type="AlphaFoldDB" id="A0A266Q8S4"/>
<evidence type="ECO:0008006" key="5">
    <source>
        <dbReference type="Google" id="ProtNLM"/>
    </source>
</evidence>
<proteinExistence type="predicted"/>
<gene>
    <name evidence="3" type="ORF">CBP51_04235</name>
</gene>
<name>A0A266Q8S4_9GAMM</name>
<dbReference type="Proteomes" id="UP000216101">
    <property type="component" value="Unassembled WGS sequence"/>
</dbReference>
<evidence type="ECO:0000313" key="3">
    <source>
        <dbReference type="EMBL" id="OZY86245.1"/>
    </source>
</evidence>
<evidence type="ECO:0000256" key="1">
    <source>
        <dbReference type="SAM" id="Phobius"/>
    </source>
</evidence>
<dbReference type="Gene3D" id="3.40.390.10">
    <property type="entry name" value="Collagenase (Catalytic Domain)"/>
    <property type="match status" value="1"/>
</dbReference>
<comment type="caution">
    <text evidence="3">The sequence shown here is derived from an EMBL/GenBank/DDBJ whole genome shotgun (WGS) entry which is preliminary data.</text>
</comment>